<organism evidence="3 4">
    <name type="scientific">Candidatus Accumulibacter cognatus</name>
    <dbReference type="NCBI Taxonomy" id="2954383"/>
    <lineage>
        <taxon>Bacteria</taxon>
        <taxon>Pseudomonadati</taxon>
        <taxon>Pseudomonadota</taxon>
        <taxon>Betaproteobacteria</taxon>
        <taxon>Candidatus Accumulibacter</taxon>
    </lineage>
</organism>
<evidence type="ECO:0000259" key="2">
    <source>
        <dbReference type="Pfam" id="PF01863"/>
    </source>
</evidence>
<dbReference type="RefSeq" id="WP_246148685.1">
    <property type="nucleotide sequence ID" value="NZ_JDST02000064.1"/>
</dbReference>
<reference evidence="3" key="1">
    <citation type="submission" date="2014-02" db="EMBL/GenBank/DDBJ databases">
        <title>Expanding our view of genomic diversity in Candidatus Accumulibacter clades.</title>
        <authorList>
            <person name="Skennerton C.T."/>
            <person name="Barr J.J."/>
            <person name="Slater F.R."/>
            <person name="Bond P.L."/>
            <person name="Tyson G.W."/>
        </authorList>
    </citation>
    <scope>NUCLEOTIDE SEQUENCE [LARGE SCALE GENOMIC DNA]</scope>
</reference>
<accession>A0A080M684</accession>
<protein>
    <recommendedName>
        <fullName evidence="2">YgjP-like metallopeptidase domain-containing protein</fullName>
    </recommendedName>
</protein>
<dbReference type="STRING" id="1453999.AW06_002802"/>
<evidence type="ECO:0000256" key="1">
    <source>
        <dbReference type="SAM" id="MobiDB-lite"/>
    </source>
</evidence>
<comment type="caution">
    <text evidence="3">The sequence shown here is derived from an EMBL/GenBank/DDBJ whole genome shotgun (WGS) entry which is preliminary data.</text>
</comment>
<name>A0A080M684_9PROT</name>
<sequence>MLLMPLPQSEPPRSGERPLAAGEISRSIALGDRPVSYVLRRSRRHTIGLSIDQQGLRVGAPERVSLREVESLIRQHGEWIGRKLDEWQNRRLPERLQIVDGAQLPLLGHPLSIHLAVGANRIVWNLQASERALTLCLRSPVEAPRLLEKALRERARLLFSERIDHYLPQLGVARPPLSLSAARTRWGSCSLRSGIRLNWRLIHFAPPLIDYVVVHELAHLCEMNHSERFWSIVAALYPDYRSARAELKRCATNCPHW</sequence>
<gene>
    <name evidence="3" type="ORF">AW06_002802</name>
</gene>
<proteinExistence type="predicted"/>
<evidence type="ECO:0000313" key="3">
    <source>
        <dbReference type="EMBL" id="KFB76005.1"/>
    </source>
</evidence>
<dbReference type="Gene3D" id="3.30.2010.10">
    <property type="entry name" value="Metalloproteases ('zincins'), catalytic domain"/>
    <property type="match status" value="1"/>
</dbReference>
<dbReference type="PANTHER" id="PTHR30399">
    <property type="entry name" value="UNCHARACTERIZED PROTEIN YGJP"/>
    <property type="match status" value="1"/>
</dbReference>
<evidence type="ECO:0000313" key="4">
    <source>
        <dbReference type="Proteomes" id="UP000021315"/>
    </source>
</evidence>
<feature type="region of interest" description="Disordered" evidence="1">
    <location>
        <begin position="1"/>
        <end position="20"/>
    </location>
</feature>
<dbReference type="InterPro" id="IPR002725">
    <property type="entry name" value="YgjP-like_metallopeptidase"/>
</dbReference>
<dbReference type="AlphaFoldDB" id="A0A080M684"/>
<dbReference type="CDD" id="cd07344">
    <property type="entry name" value="M48_yhfN_like"/>
    <property type="match status" value="1"/>
</dbReference>
<dbReference type="EMBL" id="JDST02000064">
    <property type="protein sequence ID" value="KFB76005.1"/>
    <property type="molecule type" value="Genomic_DNA"/>
</dbReference>
<dbReference type="PANTHER" id="PTHR30399:SF1">
    <property type="entry name" value="UTP PYROPHOSPHATASE"/>
    <property type="match status" value="1"/>
</dbReference>
<dbReference type="Proteomes" id="UP000021315">
    <property type="component" value="Unassembled WGS sequence"/>
</dbReference>
<dbReference type="InterPro" id="IPR053136">
    <property type="entry name" value="UTP_pyrophosphatase-like"/>
</dbReference>
<dbReference type="Pfam" id="PF01863">
    <property type="entry name" value="YgjP-like"/>
    <property type="match status" value="1"/>
</dbReference>
<feature type="domain" description="YgjP-like metallopeptidase" evidence="2">
    <location>
        <begin position="46"/>
        <end position="249"/>
    </location>
</feature>
<keyword evidence="4" id="KW-1185">Reference proteome</keyword>